<sequence length="326" mass="34348" precursor="true">MPAKRTILAALTLTLLSGATAQKATTVRLGFFPNLTHAPALIGIEKGYFKAAFGNTKLETKDFVSGTTLTEAFAAGQIDIGYVGPGPAINAAARGMPVQVIANAANAGAVLIARKDAGIKTFKDLAGKKVAVPSLGNTQDISLRHLLVENGLKTKDAGGNVTITPVAPADVAAAFASKQIDATLVPEPWGALLQKQGHVLVGDEKTIWRGGDYPTAVVIVNAKFAQENPNLVQAFLKAHLQAITLLSKNPPAAQLAVSAQLQKLTNQKVDPRVLQLALKRTKFTADLNLDAFREYGDLNKEAGYARTLPDFSTLVNLAPLKSARGK</sequence>
<dbReference type="InterPro" id="IPR044527">
    <property type="entry name" value="NrtA/CpmA_ABC-bd_dom"/>
</dbReference>
<evidence type="ECO:0000256" key="7">
    <source>
        <dbReference type="ARBA" id="ARBA00022729"/>
    </source>
</evidence>
<dbReference type="HOGENOM" id="CLU_028871_10_0_0"/>
<dbReference type="AlphaFoldDB" id="E8U941"/>
<comment type="subcellular location">
    <subcellularLocation>
        <location evidence="1">Endomembrane system</location>
    </subcellularLocation>
    <subcellularLocation>
        <location evidence="2">Periplasm</location>
    </subcellularLocation>
</comment>
<evidence type="ECO:0000313" key="11">
    <source>
        <dbReference type="EMBL" id="ADV67580.1"/>
    </source>
</evidence>
<keyword evidence="5" id="KW-1003">Cell membrane</keyword>
<dbReference type="NCBIfam" id="TIGR01728">
    <property type="entry name" value="SsuA_fam"/>
    <property type="match status" value="1"/>
</dbReference>
<evidence type="ECO:0000256" key="9">
    <source>
        <dbReference type="SAM" id="SignalP"/>
    </source>
</evidence>
<dbReference type="SUPFAM" id="SSF53850">
    <property type="entry name" value="Periplasmic binding protein-like II"/>
    <property type="match status" value="1"/>
</dbReference>
<organism evidence="11 12">
    <name type="scientific">Deinococcus maricopensis (strain DSM 21211 / LMG 22137 / NRRL B-23946 / LB-34)</name>
    <dbReference type="NCBI Taxonomy" id="709986"/>
    <lineage>
        <taxon>Bacteria</taxon>
        <taxon>Thermotogati</taxon>
        <taxon>Deinococcota</taxon>
        <taxon>Deinococci</taxon>
        <taxon>Deinococcales</taxon>
        <taxon>Deinococcaceae</taxon>
        <taxon>Deinococcus</taxon>
    </lineage>
</organism>
<dbReference type="InterPro" id="IPR001638">
    <property type="entry name" value="Solute-binding_3/MltF_N"/>
</dbReference>
<dbReference type="Proteomes" id="UP000008635">
    <property type="component" value="Chromosome"/>
</dbReference>
<evidence type="ECO:0000256" key="1">
    <source>
        <dbReference type="ARBA" id="ARBA00004308"/>
    </source>
</evidence>
<dbReference type="Pfam" id="PF13379">
    <property type="entry name" value="NMT1_2"/>
    <property type="match status" value="1"/>
</dbReference>
<accession>E8U941</accession>
<dbReference type="EMBL" id="CP002454">
    <property type="protein sequence ID" value="ADV67580.1"/>
    <property type="molecule type" value="Genomic_DNA"/>
</dbReference>
<evidence type="ECO:0000256" key="3">
    <source>
        <dbReference type="ARBA" id="ARBA00010742"/>
    </source>
</evidence>
<dbReference type="KEGG" id="dmr:Deima_1935"/>
<evidence type="ECO:0000256" key="5">
    <source>
        <dbReference type="ARBA" id="ARBA00022475"/>
    </source>
</evidence>
<dbReference type="PANTHER" id="PTHR30024">
    <property type="entry name" value="ALIPHATIC SULFONATES-BINDING PROTEIN-RELATED"/>
    <property type="match status" value="1"/>
</dbReference>
<feature type="signal peptide" evidence="9">
    <location>
        <begin position="1"/>
        <end position="23"/>
    </location>
</feature>
<dbReference type="GO" id="GO:0042626">
    <property type="term" value="F:ATPase-coupled transmembrane transporter activity"/>
    <property type="evidence" value="ECO:0007669"/>
    <property type="project" value="InterPro"/>
</dbReference>
<reference evidence="11 12" key="1">
    <citation type="journal article" date="2011" name="Stand. Genomic Sci.">
        <title>Complete genome sequence of Deinococcus maricopensis type strain (LB-34).</title>
        <authorList>
            <person name="Pukall R."/>
            <person name="Zeytun A."/>
            <person name="Lucas S."/>
            <person name="Lapidus A."/>
            <person name="Hammon N."/>
            <person name="Deshpande S."/>
            <person name="Nolan M."/>
            <person name="Cheng J.F."/>
            <person name="Pitluck S."/>
            <person name="Liolios K."/>
            <person name="Pagani I."/>
            <person name="Mikhailova N."/>
            <person name="Ivanova N."/>
            <person name="Mavromatis K."/>
            <person name="Pati A."/>
            <person name="Tapia R."/>
            <person name="Han C."/>
            <person name="Goodwin L."/>
            <person name="Chen A."/>
            <person name="Palaniappan K."/>
            <person name="Land M."/>
            <person name="Hauser L."/>
            <person name="Chang Y.J."/>
            <person name="Jeffries C.D."/>
            <person name="Brambilla E.M."/>
            <person name="Rohde M."/>
            <person name="Goker M."/>
            <person name="Detter J.C."/>
            <person name="Woyke T."/>
            <person name="Bristow J."/>
            <person name="Eisen J.A."/>
            <person name="Markowitz V."/>
            <person name="Hugenholtz P."/>
            <person name="Kyrpides N.C."/>
            <person name="Klenk H.P."/>
        </authorList>
    </citation>
    <scope>NUCLEOTIDE SEQUENCE [LARGE SCALE GENOMIC DNA]</scope>
    <source>
        <strain evidence="12">DSM 21211 / LMG 22137 / NRRL B-23946 / LB-34</strain>
    </source>
</reference>
<dbReference type="GO" id="GO:0012505">
    <property type="term" value="C:endomembrane system"/>
    <property type="evidence" value="ECO:0007669"/>
    <property type="project" value="UniProtKB-SubCell"/>
</dbReference>
<dbReference type="GO" id="GO:0016020">
    <property type="term" value="C:membrane"/>
    <property type="evidence" value="ECO:0007669"/>
    <property type="project" value="InterPro"/>
</dbReference>
<keyword evidence="4" id="KW-0813">Transport</keyword>
<keyword evidence="8" id="KW-0472">Membrane</keyword>
<dbReference type="RefSeq" id="WP_013557085.1">
    <property type="nucleotide sequence ID" value="NC_014958.1"/>
</dbReference>
<feature type="domain" description="Solute-binding protein family 3/N-terminal" evidence="10">
    <location>
        <begin position="26"/>
        <end position="253"/>
    </location>
</feature>
<dbReference type="SMART" id="SM00062">
    <property type="entry name" value="PBPb"/>
    <property type="match status" value="1"/>
</dbReference>
<keyword evidence="6" id="KW-0997">Cell inner membrane</keyword>
<proteinExistence type="inferred from homology"/>
<keyword evidence="7 9" id="KW-0732">Signal</keyword>
<name>E8U941_DEIML</name>
<dbReference type="Gene3D" id="3.40.190.10">
    <property type="entry name" value="Periplasmic binding protein-like II"/>
    <property type="match status" value="2"/>
</dbReference>
<evidence type="ECO:0000259" key="10">
    <source>
        <dbReference type="SMART" id="SM00062"/>
    </source>
</evidence>
<comment type="similarity">
    <text evidence="3">Belongs to the bacterial solute-binding protein SsuA/TauA family.</text>
</comment>
<dbReference type="OrthoDB" id="9814375at2"/>
<gene>
    <name evidence="11" type="ordered locus">Deima_1935</name>
</gene>
<evidence type="ECO:0000256" key="6">
    <source>
        <dbReference type="ARBA" id="ARBA00022519"/>
    </source>
</evidence>
<evidence type="ECO:0000256" key="2">
    <source>
        <dbReference type="ARBA" id="ARBA00004418"/>
    </source>
</evidence>
<evidence type="ECO:0000256" key="4">
    <source>
        <dbReference type="ARBA" id="ARBA00022448"/>
    </source>
</evidence>
<dbReference type="STRING" id="709986.Deima_1935"/>
<dbReference type="CDD" id="cd13553">
    <property type="entry name" value="PBP2_NrtA_CpmA_like"/>
    <property type="match status" value="1"/>
</dbReference>
<evidence type="ECO:0000313" key="12">
    <source>
        <dbReference type="Proteomes" id="UP000008635"/>
    </source>
</evidence>
<feature type="chain" id="PRO_5003231779" evidence="9">
    <location>
        <begin position="24"/>
        <end position="326"/>
    </location>
</feature>
<evidence type="ECO:0000256" key="8">
    <source>
        <dbReference type="ARBA" id="ARBA00023136"/>
    </source>
</evidence>
<dbReference type="GO" id="GO:0042597">
    <property type="term" value="C:periplasmic space"/>
    <property type="evidence" value="ECO:0007669"/>
    <property type="project" value="UniProtKB-SubCell"/>
</dbReference>
<reference evidence="12" key="2">
    <citation type="submission" date="2011-01" db="EMBL/GenBank/DDBJ databases">
        <title>The complete genome of Deinococcus maricopensis DSM 21211.</title>
        <authorList>
            <consortium name="US DOE Joint Genome Institute (JGI-PGF)"/>
            <person name="Lucas S."/>
            <person name="Copeland A."/>
            <person name="Lapidus A."/>
            <person name="Goodwin L."/>
            <person name="Pitluck S."/>
            <person name="Kyrpides N."/>
            <person name="Mavromatis K."/>
            <person name="Pagani I."/>
            <person name="Ivanova N."/>
            <person name="Ovchinnikova G."/>
            <person name="Zeytun A."/>
            <person name="Detter J.C."/>
            <person name="Han C."/>
            <person name="Land M."/>
            <person name="Hauser L."/>
            <person name="Markowitz V."/>
            <person name="Cheng J.-F."/>
            <person name="Hugenholtz P."/>
            <person name="Woyke T."/>
            <person name="Wu D."/>
            <person name="Pukall R."/>
            <person name="Gehrich-Schroeter G."/>
            <person name="Brambilla E."/>
            <person name="Klenk H.-P."/>
            <person name="Eisen J.A."/>
        </authorList>
    </citation>
    <scope>NUCLEOTIDE SEQUENCE [LARGE SCALE GENOMIC DNA]</scope>
    <source>
        <strain evidence="12">DSM 21211 / LMG 22137 / NRRL B-23946 / LB-34</strain>
    </source>
</reference>
<dbReference type="InterPro" id="IPR010067">
    <property type="entry name" value="ABC_SsuA_sub-bd"/>
</dbReference>
<dbReference type="PANTHER" id="PTHR30024:SF47">
    <property type="entry name" value="TAURINE-BINDING PERIPLASMIC PROTEIN"/>
    <property type="match status" value="1"/>
</dbReference>
<protein>
    <submittedName>
        <fullName evidence="11">Aliphatic sulfonates family ABC transporter, periplasmic ligand-binding protein</fullName>
    </submittedName>
</protein>
<dbReference type="eggNOG" id="COG0715">
    <property type="taxonomic scope" value="Bacteria"/>
</dbReference>
<keyword evidence="12" id="KW-1185">Reference proteome</keyword>